<dbReference type="Gene3D" id="1.20.1260.10">
    <property type="match status" value="2"/>
</dbReference>
<proteinExistence type="predicted"/>
<dbReference type="InterPro" id="IPR009078">
    <property type="entry name" value="Ferritin-like_SF"/>
</dbReference>
<comment type="caution">
    <text evidence="1">The sequence shown here is derived from an EMBL/GenBank/DDBJ whole genome shotgun (WGS) entry which is preliminary data.</text>
</comment>
<reference evidence="1 2" key="1">
    <citation type="submission" date="2018-08" db="EMBL/GenBank/DDBJ databases">
        <title>Acidipila sp. 4G-K13, an acidobacterium isolated from forest soil.</title>
        <authorList>
            <person name="Gao Z.-H."/>
            <person name="Qiu L.-H."/>
        </authorList>
    </citation>
    <scope>NUCLEOTIDE SEQUENCE [LARGE SCALE GENOMIC DNA]</scope>
    <source>
        <strain evidence="1 2">4G-K13</strain>
    </source>
</reference>
<sequence length="332" mass="36214">MAETVQERINRYLEDAVAAERNFDSTLHAFAHTGVQHPAKVLFASLAGRTRTQHERLTALLKKRGGAPSAAKTALAHTLAFTPLCAQMGQGHAEKNTQNLIITFAAAAAEMAMYESLAVAAAEAGDEETAALAQTLQSEEHSDSRQIWNLLRHSAKQSFEDEVSSGKEPEHLIRDYLEEAIAAEISFEKQLRAFSKDADDAAVQQLFAQHAQETHAQHEILVRKLRTFKATPSVLKDMLAHLFVMTPKVAQSGHDGAERLSQNLMMAYAAENAEVAMYEALAEASLAAGTPDVERMALSIQQQEKEAAEKIWNQLAPAARRAVSSMATARAS</sequence>
<organism evidence="1 2">
    <name type="scientific">Paracidobacterium acidisoli</name>
    <dbReference type="NCBI Taxonomy" id="2303751"/>
    <lineage>
        <taxon>Bacteria</taxon>
        <taxon>Pseudomonadati</taxon>
        <taxon>Acidobacteriota</taxon>
        <taxon>Terriglobia</taxon>
        <taxon>Terriglobales</taxon>
        <taxon>Acidobacteriaceae</taxon>
        <taxon>Paracidobacterium</taxon>
    </lineage>
</organism>
<dbReference type="EMBL" id="QVQT01000007">
    <property type="protein sequence ID" value="RFU15161.1"/>
    <property type="molecule type" value="Genomic_DNA"/>
</dbReference>
<dbReference type="InterPro" id="IPR012347">
    <property type="entry name" value="Ferritin-like"/>
</dbReference>
<evidence type="ECO:0000313" key="2">
    <source>
        <dbReference type="Proteomes" id="UP000264702"/>
    </source>
</evidence>
<evidence type="ECO:0000313" key="1">
    <source>
        <dbReference type="EMBL" id="RFU15161.1"/>
    </source>
</evidence>
<dbReference type="OrthoDB" id="7273732at2"/>
<dbReference type="AlphaFoldDB" id="A0A372IK78"/>
<dbReference type="RefSeq" id="WP_117303040.1">
    <property type="nucleotide sequence ID" value="NZ_QVQT02000007.1"/>
</dbReference>
<gene>
    <name evidence="1" type="ORF">D0Y96_18680</name>
</gene>
<protein>
    <submittedName>
        <fullName evidence="1">DUF892 family protein</fullName>
    </submittedName>
</protein>
<accession>A0A372IK78</accession>
<name>A0A372IK78_9BACT</name>
<dbReference type="Pfam" id="PF05974">
    <property type="entry name" value="DUF892"/>
    <property type="match status" value="2"/>
</dbReference>
<dbReference type="SUPFAM" id="SSF47240">
    <property type="entry name" value="Ferritin-like"/>
    <property type="match status" value="2"/>
</dbReference>
<keyword evidence="2" id="KW-1185">Reference proteome</keyword>
<dbReference type="InterPro" id="IPR010287">
    <property type="entry name" value="DUF892_YciF-like"/>
</dbReference>
<dbReference type="Proteomes" id="UP000264702">
    <property type="component" value="Unassembled WGS sequence"/>
</dbReference>